<reference evidence="1" key="1">
    <citation type="journal article" date="2021" name="Proc. Natl. Acad. Sci. U.S.A.">
        <title>A Catalog of Tens of Thousands of Viruses from Human Metagenomes Reveals Hidden Associations with Chronic Diseases.</title>
        <authorList>
            <person name="Tisza M.J."/>
            <person name="Buck C.B."/>
        </authorList>
    </citation>
    <scope>NUCLEOTIDE SEQUENCE</scope>
    <source>
        <strain evidence="1">CtnN38</strain>
    </source>
</reference>
<dbReference type="EMBL" id="BK015077">
    <property type="protein sequence ID" value="DAD90096.1"/>
    <property type="molecule type" value="Genomic_DNA"/>
</dbReference>
<proteinExistence type="predicted"/>
<sequence>MLNKATYTNHLNQTIEFGSGGIFLNDSEFYDYEWLYDSDYDEITNFHKGVTKKNATIIIAANEEEGLNIRNRIYEVFERDILAETPGKLEINGYYTSCYFNASKKSNYYYCNGYMVLTVNIISDSSDWITEKEFMFLKNDATQDDKKKEYEYSYPYTYSSYVQSSSVVNPFFVESDFRLRIYGDVTNPSITIGSHVYQINTSIEKGQRVEIDSNKRTIKLIKQNGSIENRFWEADKKSYIFEKIPTGENAVQYDGTFGFDLILLDRRSEPGW</sequence>
<name>A0A8S5N782_9CAUD</name>
<protein>
    <submittedName>
        <fullName evidence="1">Tail protein</fullName>
    </submittedName>
</protein>
<evidence type="ECO:0000313" key="1">
    <source>
        <dbReference type="EMBL" id="DAD90096.1"/>
    </source>
</evidence>
<accession>A0A8S5N782</accession>
<organism evidence="1">
    <name type="scientific">Siphoviridae sp. ctnN38</name>
    <dbReference type="NCBI Taxonomy" id="2826455"/>
    <lineage>
        <taxon>Viruses</taxon>
        <taxon>Duplodnaviria</taxon>
        <taxon>Heunggongvirae</taxon>
        <taxon>Uroviricota</taxon>
        <taxon>Caudoviricetes</taxon>
    </lineage>
</organism>